<proteinExistence type="predicted"/>
<accession>A0A3M7R683</accession>
<evidence type="ECO:0000313" key="2">
    <source>
        <dbReference type="Proteomes" id="UP000276133"/>
    </source>
</evidence>
<protein>
    <submittedName>
        <fullName evidence="1">Uncharacterized protein</fullName>
    </submittedName>
</protein>
<reference evidence="1 2" key="1">
    <citation type="journal article" date="2018" name="Sci. Rep.">
        <title>Genomic signatures of local adaptation to the degree of environmental predictability in rotifers.</title>
        <authorList>
            <person name="Franch-Gras L."/>
            <person name="Hahn C."/>
            <person name="Garcia-Roger E.M."/>
            <person name="Carmona M.J."/>
            <person name="Serra M."/>
            <person name="Gomez A."/>
        </authorList>
    </citation>
    <scope>NUCLEOTIDE SEQUENCE [LARGE SCALE GENOMIC DNA]</scope>
    <source>
        <strain evidence="1">HYR1</strain>
    </source>
</reference>
<gene>
    <name evidence="1" type="ORF">BpHYR1_049648</name>
</gene>
<comment type="caution">
    <text evidence="1">The sequence shown here is derived from an EMBL/GenBank/DDBJ whole genome shotgun (WGS) entry which is preliminary data.</text>
</comment>
<keyword evidence="2" id="KW-1185">Reference proteome</keyword>
<organism evidence="1 2">
    <name type="scientific">Brachionus plicatilis</name>
    <name type="common">Marine rotifer</name>
    <name type="synonym">Brachionus muelleri</name>
    <dbReference type="NCBI Taxonomy" id="10195"/>
    <lineage>
        <taxon>Eukaryota</taxon>
        <taxon>Metazoa</taxon>
        <taxon>Spiralia</taxon>
        <taxon>Gnathifera</taxon>
        <taxon>Rotifera</taxon>
        <taxon>Eurotatoria</taxon>
        <taxon>Monogononta</taxon>
        <taxon>Pseudotrocha</taxon>
        <taxon>Ploima</taxon>
        <taxon>Brachionidae</taxon>
        <taxon>Brachionus</taxon>
    </lineage>
</organism>
<evidence type="ECO:0000313" key="1">
    <source>
        <dbReference type="EMBL" id="RNA18768.1"/>
    </source>
</evidence>
<name>A0A3M7R683_BRAPC</name>
<dbReference type="Proteomes" id="UP000276133">
    <property type="component" value="Unassembled WGS sequence"/>
</dbReference>
<sequence>MKKIGTKFNKYITFLNFNRNSQKIQKNYFNMVSMGTIPYRIPNWPSKLGRNLLKYRKNGETSNVPMD</sequence>
<dbReference type="EMBL" id="REGN01004174">
    <property type="protein sequence ID" value="RNA18768.1"/>
    <property type="molecule type" value="Genomic_DNA"/>
</dbReference>
<dbReference type="AlphaFoldDB" id="A0A3M7R683"/>